<reference evidence="2 3" key="1">
    <citation type="submission" date="2018-06" db="EMBL/GenBank/DDBJ databases">
        <authorList>
            <consortium name="GenomeTrakr: Next Generation Sequencing Network for Food Pathogen Tracability"/>
        </authorList>
    </citation>
    <scope>NUCLEOTIDE SEQUENCE [LARGE SCALE GENOMIC DNA]</scope>
    <source>
        <strain evidence="2 3">FDA00008584</strain>
    </source>
</reference>
<protein>
    <recommendedName>
        <fullName evidence="4">DUF1056 family protein</fullName>
    </recommendedName>
</protein>
<gene>
    <name evidence="2" type="ORF">QD52_13595</name>
</gene>
<feature type="transmembrane region" description="Helical" evidence="1">
    <location>
        <begin position="37"/>
        <end position="59"/>
    </location>
</feature>
<dbReference type="EMBL" id="AAALRN010000007">
    <property type="protein sequence ID" value="EAD1186116.1"/>
    <property type="molecule type" value="Genomic_DNA"/>
</dbReference>
<accession>A0A823DDK5</accession>
<evidence type="ECO:0000313" key="3">
    <source>
        <dbReference type="Proteomes" id="UP000403352"/>
    </source>
</evidence>
<dbReference type="Proteomes" id="UP000403352">
    <property type="component" value="Unassembled WGS sequence"/>
</dbReference>
<evidence type="ECO:0008006" key="4">
    <source>
        <dbReference type="Google" id="ProtNLM"/>
    </source>
</evidence>
<comment type="caution">
    <text evidence="2">The sequence shown here is derived from an EMBL/GenBank/DDBJ whole genome shotgun (WGS) entry which is preliminary data.</text>
</comment>
<sequence>MATQLLKFLKAFGLFIYDMTETILLLVGFVFLAVAAFMFHIIIGYLSVGILLTLLSLLIDYSKGGGKR</sequence>
<name>A0A823DDK5_LISMN</name>
<proteinExistence type="predicted"/>
<evidence type="ECO:0000256" key="1">
    <source>
        <dbReference type="SAM" id="Phobius"/>
    </source>
</evidence>
<evidence type="ECO:0000313" key="2">
    <source>
        <dbReference type="EMBL" id="EAD1186116.1"/>
    </source>
</evidence>
<dbReference type="AlphaFoldDB" id="A0A823DDK5"/>
<keyword evidence="1" id="KW-0472">Membrane</keyword>
<keyword evidence="1" id="KW-0812">Transmembrane</keyword>
<keyword evidence="1" id="KW-1133">Transmembrane helix</keyword>
<feature type="transmembrane region" description="Helical" evidence="1">
    <location>
        <begin position="12"/>
        <end position="31"/>
    </location>
</feature>
<organism evidence="2 3">
    <name type="scientific">Listeria monocytogenes</name>
    <dbReference type="NCBI Taxonomy" id="1639"/>
    <lineage>
        <taxon>Bacteria</taxon>
        <taxon>Bacillati</taxon>
        <taxon>Bacillota</taxon>
        <taxon>Bacilli</taxon>
        <taxon>Bacillales</taxon>
        <taxon>Listeriaceae</taxon>
        <taxon>Listeria</taxon>
    </lineage>
</organism>